<name>A0A397SVH4_9GLOM</name>
<organism evidence="1 2">
    <name type="scientific">Glomus cerebriforme</name>
    <dbReference type="NCBI Taxonomy" id="658196"/>
    <lineage>
        <taxon>Eukaryota</taxon>
        <taxon>Fungi</taxon>
        <taxon>Fungi incertae sedis</taxon>
        <taxon>Mucoromycota</taxon>
        <taxon>Glomeromycotina</taxon>
        <taxon>Glomeromycetes</taxon>
        <taxon>Glomerales</taxon>
        <taxon>Glomeraceae</taxon>
        <taxon>Glomus</taxon>
    </lineage>
</organism>
<dbReference type="PANTHER" id="PTHR43558">
    <property type="entry name" value="REDUCTASE, PUTATIVE (AFU_ORTHOLOGUE AFUA_3G10540)-RELATED"/>
    <property type="match status" value="1"/>
</dbReference>
<dbReference type="InterPro" id="IPR053354">
    <property type="entry name" value="MGDG_epimerase"/>
</dbReference>
<evidence type="ECO:0000313" key="1">
    <source>
        <dbReference type="EMBL" id="RIA90033.1"/>
    </source>
</evidence>
<dbReference type="EMBL" id="QKYT01000195">
    <property type="protein sequence ID" value="RIA90033.1"/>
    <property type="molecule type" value="Genomic_DNA"/>
</dbReference>
<gene>
    <name evidence="1" type="ORF">C1645_661896</name>
</gene>
<evidence type="ECO:0000313" key="2">
    <source>
        <dbReference type="Proteomes" id="UP000265703"/>
    </source>
</evidence>
<comment type="caution">
    <text evidence="1">The sequence shown here is derived from an EMBL/GenBank/DDBJ whole genome shotgun (WGS) entry which is preliminary data.</text>
</comment>
<accession>A0A397SVH4</accession>
<feature type="non-terminal residue" evidence="1">
    <location>
        <position position="268"/>
    </location>
</feature>
<dbReference type="STRING" id="658196.A0A397SVH4"/>
<dbReference type="PANTHER" id="PTHR43558:SF6">
    <property type="entry name" value="REDUCTASE, PUTATIVE (AFU_ORTHOLOGUE AFUA_3G10540)-RELATED"/>
    <property type="match status" value="1"/>
</dbReference>
<dbReference type="OrthoDB" id="539213at2759"/>
<protein>
    <submittedName>
        <fullName evidence="1">Uncharacterized protein</fullName>
    </submittedName>
</protein>
<sequence>MPLPEEKRLKHNASAICLDGNETFQKRWKLFTESSLFGLDWSNIYEIVCNTVPCNVACFRSKHCVTILSQYPYRHIQIVLRLYNSPSEILTGFDVDCCSVGFDGENVWALPRAHQAIIKQRNIIDLTRRSPSYEMRLAKYAERGFEIKVPLLERSRIDPTIYERNFEELSGLARLLVLERLNTPNNRFNYVKKKHERNFRPNHSKSGLYGSRRWRRVNNYGENKFENSNYETVILPYGPKYDAKRIMKFIYTRDMILNSSWYKENKER</sequence>
<dbReference type="Proteomes" id="UP000265703">
    <property type="component" value="Unassembled WGS sequence"/>
</dbReference>
<reference evidence="1 2" key="1">
    <citation type="submission" date="2018-06" db="EMBL/GenBank/DDBJ databases">
        <title>Comparative genomics reveals the genomic features of Rhizophagus irregularis, R. cerebriforme, R. diaphanum and Gigaspora rosea, and their symbiotic lifestyle signature.</title>
        <authorList>
            <person name="Morin E."/>
            <person name="San Clemente H."/>
            <person name="Chen E.C.H."/>
            <person name="De La Providencia I."/>
            <person name="Hainaut M."/>
            <person name="Kuo A."/>
            <person name="Kohler A."/>
            <person name="Murat C."/>
            <person name="Tang N."/>
            <person name="Roy S."/>
            <person name="Loubradou J."/>
            <person name="Henrissat B."/>
            <person name="Grigoriev I.V."/>
            <person name="Corradi N."/>
            <person name="Roux C."/>
            <person name="Martin F.M."/>
        </authorList>
    </citation>
    <scope>NUCLEOTIDE SEQUENCE [LARGE SCALE GENOMIC DNA]</scope>
    <source>
        <strain evidence="1 2">DAOM 227022</strain>
    </source>
</reference>
<keyword evidence="2" id="KW-1185">Reference proteome</keyword>
<dbReference type="AlphaFoldDB" id="A0A397SVH4"/>
<proteinExistence type="predicted"/>